<accession>A0AAW1AUB0</accession>
<dbReference type="Proteomes" id="UP001474421">
    <property type="component" value="Unassembled WGS sequence"/>
</dbReference>
<protein>
    <submittedName>
        <fullName evidence="1">Uncharacterized protein</fullName>
    </submittedName>
</protein>
<feature type="non-terminal residue" evidence="1">
    <location>
        <position position="1"/>
    </location>
</feature>
<organism evidence="1 2">
    <name type="scientific">Crotalus adamanteus</name>
    <name type="common">Eastern diamondback rattlesnake</name>
    <dbReference type="NCBI Taxonomy" id="8729"/>
    <lineage>
        <taxon>Eukaryota</taxon>
        <taxon>Metazoa</taxon>
        <taxon>Chordata</taxon>
        <taxon>Craniata</taxon>
        <taxon>Vertebrata</taxon>
        <taxon>Euteleostomi</taxon>
        <taxon>Lepidosauria</taxon>
        <taxon>Squamata</taxon>
        <taxon>Bifurcata</taxon>
        <taxon>Unidentata</taxon>
        <taxon>Episquamata</taxon>
        <taxon>Toxicofera</taxon>
        <taxon>Serpentes</taxon>
        <taxon>Colubroidea</taxon>
        <taxon>Viperidae</taxon>
        <taxon>Crotalinae</taxon>
        <taxon>Crotalus</taxon>
    </lineage>
</organism>
<comment type="caution">
    <text evidence="1">The sequence shown here is derived from an EMBL/GenBank/DDBJ whole genome shotgun (WGS) entry which is preliminary data.</text>
</comment>
<reference evidence="1 2" key="1">
    <citation type="journal article" date="2024" name="Proc. Natl. Acad. Sci. U.S.A.">
        <title>The genetic regulatory architecture and epigenomic basis for age-related changes in rattlesnake venom.</title>
        <authorList>
            <person name="Hogan M.P."/>
            <person name="Holding M.L."/>
            <person name="Nystrom G.S."/>
            <person name="Colston T.J."/>
            <person name="Bartlett D.A."/>
            <person name="Mason A.J."/>
            <person name="Ellsworth S.A."/>
            <person name="Rautsaw R.M."/>
            <person name="Lawrence K.C."/>
            <person name="Strickland J.L."/>
            <person name="He B."/>
            <person name="Fraser P."/>
            <person name="Margres M.J."/>
            <person name="Gilbert D.M."/>
            <person name="Gibbs H.L."/>
            <person name="Parkinson C.L."/>
            <person name="Rokyta D.R."/>
        </authorList>
    </citation>
    <scope>NUCLEOTIDE SEQUENCE [LARGE SCALE GENOMIC DNA]</scope>
    <source>
        <strain evidence="1">DRR0105</strain>
    </source>
</reference>
<sequence length="120" mass="13377">TQCTAIPTILHLSFSATSLCPRVFGNLTFQSGTRWRGDTFHKRIEDSQSNMNASSKRLGLSKCRTLTPAFWPQHLYLGRASKAEDPPDILNLLSSSGTSQLQPHFWTPLADHALKQPGQR</sequence>
<name>A0AAW1AUB0_CROAD</name>
<gene>
    <name evidence="1" type="ORF">NXF25_016623</name>
</gene>
<proteinExistence type="predicted"/>
<dbReference type="EMBL" id="JAOTOJ010000014">
    <property type="protein sequence ID" value="KAK9393361.1"/>
    <property type="molecule type" value="Genomic_DNA"/>
</dbReference>
<evidence type="ECO:0000313" key="1">
    <source>
        <dbReference type="EMBL" id="KAK9393361.1"/>
    </source>
</evidence>
<evidence type="ECO:0000313" key="2">
    <source>
        <dbReference type="Proteomes" id="UP001474421"/>
    </source>
</evidence>
<dbReference type="AlphaFoldDB" id="A0AAW1AUB0"/>
<keyword evidence="2" id="KW-1185">Reference proteome</keyword>